<evidence type="ECO:0000256" key="3">
    <source>
        <dbReference type="ARBA" id="ARBA00022723"/>
    </source>
</evidence>
<dbReference type="PANTHER" id="PTHR47366">
    <property type="entry name" value="TWO-ON-TWO HEMOGLOBIN-3"/>
    <property type="match status" value="1"/>
</dbReference>
<evidence type="ECO:0000256" key="5">
    <source>
        <dbReference type="ARBA" id="ARBA00034496"/>
    </source>
</evidence>
<dbReference type="PANTHER" id="PTHR47366:SF1">
    <property type="entry name" value="TWO-ON-TWO HEMOGLOBIN-3"/>
    <property type="match status" value="1"/>
</dbReference>
<gene>
    <name evidence="7" type="ORF">GCM10025864_43380</name>
</gene>
<dbReference type="InterPro" id="IPR009050">
    <property type="entry name" value="Globin-like_sf"/>
</dbReference>
<keyword evidence="4" id="KW-0408">Iron</keyword>
<name>A0ABQ6I994_9MICO</name>
<feature type="compositionally biased region" description="Basic and acidic residues" evidence="6">
    <location>
        <begin position="24"/>
        <end position="64"/>
    </location>
</feature>
<dbReference type="Pfam" id="PF01152">
    <property type="entry name" value="Bac_globin"/>
    <property type="match status" value="1"/>
</dbReference>
<evidence type="ECO:0000256" key="2">
    <source>
        <dbReference type="ARBA" id="ARBA00022617"/>
    </source>
</evidence>
<dbReference type="Gene3D" id="1.10.490.10">
    <property type="entry name" value="Globins"/>
    <property type="match status" value="1"/>
</dbReference>
<keyword evidence="1" id="KW-0813">Transport</keyword>
<dbReference type="Proteomes" id="UP001157091">
    <property type="component" value="Unassembled WGS sequence"/>
</dbReference>
<evidence type="ECO:0000313" key="7">
    <source>
        <dbReference type="EMBL" id="GMA26579.1"/>
    </source>
</evidence>
<evidence type="ECO:0000256" key="6">
    <source>
        <dbReference type="SAM" id="MobiDB-lite"/>
    </source>
</evidence>
<evidence type="ECO:0008006" key="9">
    <source>
        <dbReference type="Google" id="ProtNLM"/>
    </source>
</evidence>
<keyword evidence="8" id="KW-1185">Reference proteome</keyword>
<feature type="region of interest" description="Disordered" evidence="6">
    <location>
        <begin position="1"/>
        <end position="69"/>
    </location>
</feature>
<dbReference type="CDD" id="cd14771">
    <property type="entry name" value="TrHb2_Mt-trHbO-like_O"/>
    <property type="match status" value="1"/>
</dbReference>
<protein>
    <recommendedName>
        <fullName evidence="9">Globin</fullName>
    </recommendedName>
</protein>
<proteinExistence type="inferred from homology"/>
<accession>A0ABQ6I994</accession>
<dbReference type="InterPro" id="IPR001486">
    <property type="entry name" value="Hemoglobin_trunc"/>
</dbReference>
<evidence type="ECO:0000256" key="4">
    <source>
        <dbReference type="ARBA" id="ARBA00023004"/>
    </source>
</evidence>
<dbReference type="InterPro" id="IPR012292">
    <property type="entry name" value="Globin/Proto"/>
</dbReference>
<evidence type="ECO:0000256" key="1">
    <source>
        <dbReference type="ARBA" id="ARBA00022448"/>
    </source>
</evidence>
<dbReference type="InterPro" id="IPR044203">
    <property type="entry name" value="GlbO/GLB3-like"/>
</dbReference>
<keyword evidence="3" id="KW-0479">Metal-binding</keyword>
<feature type="region of interest" description="Disordered" evidence="6">
    <location>
        <begin position="85"/>
        <end position="121"/>
    </location>
</feature>
<sequence>MGEECDEPARDGCVREGGPVHGTVRLDRDARAGDPGREHVVGHVLEGVHDAVERGRQDEAGRGDDSDDVLVRRRHAASRLVVNLAHPRPRRPSAPGERRTGPRTGDTRAVSAAPTTPGSFYDEVGGHETFVRLVDVFYEGVATDEVLRPLYPEEELGPARQRLTMFLEQYWGGPTTYSETRGHPRLRMRHAPFKVNPDARDRWLAHMRGAVDALDLSPLHEATLWDYLERAAHSLVNTFEE</sequence>
<dbReference type="EMBL" id="BSUK01000001">
    <property type="protein sequence ID" value="GMA26579.1"/>
    <property type="molecule type" value="Genomic_DNA"/>
</dbReference>
<evidence type="ECO:0000313" key="8">
    <source>
        <dbReference type="Proteomes" id="UP001157091"/>
    </source>
</evidence>
<comment type="similarity">
    <text evidence="5">Belongs to the truncated hemoglobin family. Group II subfamily.</text>
</comment>
<dbReference type="SUPFAM" id="SSF46458">
    <property type="entry name" value="Globin-like"/>
    <property type="match status" value="1"/>
</dbReference>
<reference evidence="8" key="1">
    <citation type="journal article" date="2019" name="Int. J. Syst. Evol. Microbiol.">
        <title>The Global Catalogue of Microorganisms (GCM) 10K type strain sequencing project: providing services to taxonomists for standard genome sequencing and annotation.</title>
        <authorList>
            <consortium name="The Broad Institute Genomics Platform"/>
            <consortium name="The Broad Institute Genome Sequencing Center for Infectious Disease"/>
            <person name="Wu L."/>
            <person name="Ma J."/>
        </authorList>
    </citation>
    <scope>NUCLEOTIDE SEQUENCE [LARGE SCALE GENOMIC DNA]</scope>
    <source>
        <strain evidence="8">NBRC 106348</strain>
    </source>
</reference>
<comment type="caution">
    <text evidence="7">The sequence shown here is derived from an EMBL/GenBank/DDBJ whole genome shotgun (WGS) entry which is preliminary data.</text>
</comment>
<organism evidence="7 8">
    <name type="scientific">Luteimicrobium album</name>
    <dbReference type="NCBI Taxonomy" id="1054550"/>
    <lineage>
        <taxon>Bacteria</taxon>
        <taxon>Bacillati</taxon>
        <taxon>Actinomycetota</taxon>
        <taxon>Actinomycetes</taxon>
        <taxon>Micrococcales</taxon>
        <taxon>Luteimicrobium</taxon>
    </lineage>
</organism>
<keyword evidence="2" id="KW-0349">Heme</keyword>